<evidence type="ECO:0000313" key="7">
    <source>
        <dbReference type="EMBL" id="TDQ42231.1"/>
    </source>
</evidence>
<comment type="similarity">
    <text evidence="1 4">Belongs to the FGGY kinase family.</text>
</comment>
<dbReference type="GO" id="GO:0016301">
    <property type="term" value="F:kinase activity"/>
    <property type="evidence" value="ECO:0007669"/>
    <property type="project" value="UniProtKB-KW"/>
</dbReference>
<dbReference type="PANTHER" id="PTHR43095">
    <property type="entry name" value="SUGAR KINASE"/>
    <property type="match status" value="1"/>
</dbReference>
<feature type="domain" description="Carbohydrate kinase FGGY C-terminal" evidence="6">
    <location>
        <begin position="255"/>
        <end position="444"/>
    </location>
</feature>
<comment type="caution">
    <text evidence="7">The sequence shown here is derived from an EMBL/GenBank/DDBJ whole genome shotgun (WGS) entry which is preliminary data.</text>
</comment>
<gene>
    <name evidence="7" type="ORF">EV213_102262</name>
</gene>
<keyword evidence="2 4" id="KW-0808">Transferase</keyword>
<dbReference type="Proteomes" id="UP000295632">
    <property type="component" value="Unassembled WGS sequence"/>
</dbReference>
<dbReference type="CDD" id="cd07770">
    <property type="entry name" value="ASKHA_NBD_FGGY_GntK"/>
    <property type="match status" value="1"/>
</dbReference>
<dbReference type="InterPro" id="IPR018483">
    <property type="entry name" value="Carb_kinase_FGGY_CS"/>
</dbReference>
<dbReference type="Gene3D" id="3.30.420.40">
    <property type="match status" value="2"/>
</dbReference>
<dbReference type="GO" id="GO:0016773">
    <property type="term" value="F:phosphotransferase activity, alcohol group as acceptor"/>
    <property type="evidence" value="ECO:0007669"/>
    <property type="project" value="InterPro"/>
</dbReference>
<dbReference type="EMBL" id="SNYJ01000002">
    <property type="protein sequence ID" value="TDQ42231.1"/>
    <property type="molecule type" value="Genomic_DNA"/>
</dbReference>
<dbReference type="InterPro" id="IPR018484">
    <property type="entry name" value="FGGY_N"/>
</dbReference>
<dbReference type="Pfam" id="PF00370">
    <property type="entry name" value="FGGY_N"/>
    <property type="match status" value="1"/>
</dbReference>
<dbReference type="PIRSF" id="PIRSF000538">
    <property type="entry name" value="GlpK"/>
    <property type="match status" value="1"/>
</dbReference>
<protein>
    <submittedName>
        <fullName evidence="7">Gluconate kinase (FGGY family)</fullName>
    </submittedName>
</protein>
<evidence type="ECO:0000256" key="3">
    <source>
        <dbReference type="ARBA" id="ARBA00022777"/>
    </source>
</evidence>
<reference evidence="7 8" key="1">
    <citation type="submission" date="2019-03" db="EMBL/GenBank/DDBJ databases">
        <title>Genomic Encyclopedia of Type Strains, Phase IV (KMG-IV): sequencing the most valuable type-strain genomes for metagenomic binning, comparative biology and taxonomic classification.</title>
        <authorList>
            <person name="Goeker M."/>
        </authorList>
    </citation>
    <scope>NUCLEOTIDE SEQUENCE [LARGE SCALE GENOMIC DNA]</scope>
    <source>
        <strain evidence="7 8">DSM 28697</strain>
    </source>
</reference>
<keyword evidence="3 4" id="KW-0418">Kinase</keyword>
<dbReference type="InterPro" id="IPR050406">
    <property type="entry name" value="FGGY_Carb_Kinase"/>
</dbReference>
<name>A0A4R6U7B8_9BACI</name>
<feature type="domain" description="Carbohydrate kinase FGGY N-terminal" evidence="5">
    <location>
        <begin position="2"/>
        <end position="246"/>
    </location>
</feature>
<dbReference type="RefSeq" id="WP_133579117.1">
    <property type="nucleotide sequence ID" value="NZ_SNYJ01000002.1"/>
</dbReference>
<evidence type="ECO:0000256" key="2">
    <source>
        <dbReference type="ARBA" id="ARBA00022679"/>
    </source>
</evidence>
<sequence length="491" mass="54009">MYIIGVDIGTTSTKAVLFDNDGNALAREEKQYPLLSPVKGSAEQDSDEIADACFHCIRELIRSRSLNADVIEAISFSAVMHSLVITDASGKPKTPLITWADERSSDKTNQLKETYGLRFYERTGTPLHPMSPLAKLAWITAGNAPWDLTADDHVLSIKDYVFYRLFGTFVTDESVASSSGLYDLYTRTWNKEALDAAGVKEHQLPTIMETTSALRGLDTAIANDLGVHPETPFVLGASDGVLANLGADADVGDTVVTIGTSGAIRAIVASPVTHEQGHTFCYHLTADAFVIGGAINNGGVALQWTKEHLFKEAYEGRPEAERDVWFEELAKQAPIGCEGLLCLPYLYGERAPYWTTGVTGGFVGMSSRNEQPHFARAVYEGVMYQMNLMAQDIAEMVPENKQLLVNGGFVRSSFWVQMMADILEREIIVPEHHDASSKGAAMLARNALNKPPFEKKNGKITSYKPDKEQSVLYEQAFTKYKKWANAMLAME</sequence>
<dbReference type="SUPFAM" id="SSF53067">
    <property type="entry name" value="Actin-like ATPase domain"/>
    <property type="match status" value="2"/>
</dbReference>
<accession>A0A4R6U7B8</accession>
<evidence type="ECO:0000256" key="4">
    <source>
        <dbReference type="RuleBase" id="RU003733"/>
    </source>
</evidence>
<evidence type="ECO:0000259" key="5">
    <source>
        <dbReference type="Pfam" id="PF00370"/>
    </source>
</evidence>
<evidence type="ECO:0000259" key="6">
    <source>
        <dbReference type="Pfam" id="PF02782"/>
    </source>
</evidence>
<keyword evidence="8" id="KW-1185">Reference proteome</keyword>
<dbReference type="PANTHER" id="PTHR43095:SF2">
    <property type="entry name" value="GLUCONOKINASE"/>
    <property type="match status" value="1"/>
</dbReference>
<dbReference type="InterPro" id="IPR043129">
    <property type="entry name" value="ATPase_NBD"/>
</dbReference>
<evidence type="ECO:0000313" key="8">
    <source>
        <dbReference type="Proteomes" id="UP000295632"/>
    </source>
</evidence>
<dbReference type="InterPro" id="IPR000577">
    <property type="entry name" value="Carb_kinase_FGGY"/>
</dbReference>
<dbReference type="OrthoDB" id="9805576at2"/>
<proteinExistence type="inferred from homology"/>
<dbReference type="Pfam" id="PF02782">
    <property type="entry name" value="FGGY_C"/>
    <property type="match status" value="1"/>
</dbReference>
<dbReference type="PROSITE" id="PS00445">
    <property type="entry name" value="FGGY_KINASES_2"/>
    <property type="match status" value="1"/>
</dbReference>
<dbReference type="GO" id="GO:0005975">
    <property type="term" value="P:carbohydrate metabolic process"/>
    <property type="evidence" value="ECO:0007669"/>
    <property type="project" value="InterPro"/>
</dbReference>
<evidence type="ECO:0000256" key="1">
    <source>
        <dbReference type="ARBA" id="ARBA00009156"/>
    </source>
</evidence>
<dbReference type="InterPro" id="IPR018485">
    <property type="entry name" value="FGGY_C"/>
</dbReference>
<organism evidence="7 8">
    <name type="scientific">Aureibacillus halotolerans</name>
    <dbReference type="NCBI Taxonomy" id="1508390"/>
    <lineage>
        <taxon>Bacteria</taxon>
        <taxon>Bacillati</taxon>
        <taxon>Bacillota</taxon>
        <taxon>Bacilli</taxon>
        <taxon>Bacillales</taxon>
        <taxon>Bacillaceae</taxon>
        <taxon>Aureibacillus</taxon>
    </lineage>
</organism>
<dbReference type="AlphaFoldDB" id="A0A4R6U7B8"/>